<name>L9Y7C3_9EURY</name>
<dbReference type="EMBL" id="AOID01000019">
    <property type="protein sequence ID" value="ELY68838.1"/>
    <property type="molecule type" value="Genomic_DNA"/>
</dbReference>
<dbReference type="AlphaFoldDB" id="L9Y7C3"/>
<comment type="caution">
    <text evidence="1">The sequence shown here is derived from an EMBL/GenBank/DDBJ whole genome shotgun (WGS) entry which is preliminary data.</text>
</comment>
<proteinExistence type="predicted"/>
<dbReference type="OrthoDB" id="384739at2157"/>
<keyword evidence="2" id="KW-1185">Reference proteome</keyword>
<dbReference type="STRING" id="1227496.C489_05713"/>
<dbReference type="PATRIC" id="fig|1227496.3.peg.1153"/>
<evidence type="ECO:0000313" key="1">
    <source>
        <dbReference type="EMBL" id="ELY68838.1"/>
    </source>
</evidence>
<reference evidence="1 2" key="1">
    <citation type="journal article" date="2014" name="PLoS Genet.">
        <title>Phylogenetically driven sequencing of extremely halophilic archaea reveals strategies for static and dynamic osmo-response.</title>
        <authorList>
            <person name="Becker E.A."/>
            <person name="Seitzer P.M."/>
            <person name="Tritt A."/>
            <person name="Larsen D."/>
            <person name="Krusor M."/>
            <person name="Yao A.I."/>
            <person name="Wu D."/>
            <person name="Madern D."/>
            <person name="Eisen J.A."/>
            <person name="Darling A.E."/>
            <person name="Facciotti M.T."/>
        </authorList>
    </citation>
    <scope>NUCLEOTIDE SEQUENCE [LARGE SCALE GENOMIC DNA]</scope>
    <source>
        <strain evidence="1 2">JCM 10478</strain>
    </source>
</reference>
<evidence type="ECO:0000313" key="2">
    <source>
        <dbReference type="Proteomes" id="UP000011632"/>
    </source>
</evidence>
<organism evidence="1 2">
    <name type="scientific">Natrinema versiforme JCM 10478</name>
    <dbReference type="NCBI Taxonomy" id="1227496"/>
    <lineage>
        <taxon>Archaea</taxon>
        <taxon>Methanobacteriati</taxon>
        <taxon>Methanobacteriota</taxon>
        <taxon>Stenosarchaea group</taxon>
        <taxon>Halobacteria</taxon>
        <taxon>Halobacteriales</taxon>
        <taxon>Natrialbaceae</taxon>
        <taxon>Natrinema</taxon>
    </lineage>
</organism>
<gene>
    <name evidence="1" type="ORF">C489_05713</name>
</gene>
<dbReference type="RefSeq" id="WP_006430200.1">
    <property type="nucleotide sequence ID" value="NZ_AOID01000019.1"/>
</dbReference>
<protein>
    <submittedName>
        <fullName evidence="1">Uncharacterized protein</fullName>
    </submittedName>
</protein>
<accession>L9Y7C3</accession>
<dbReference type="Proteomes" id="UP000011632">
    <property type="component" value="Unassembled WGS sequence"/>
</dbReference>
<sequence>MTRAFIPLPESAAITDIPEGGTLRSNSDDLHAPETLRVTNTGVAFGPVHLGFPAGGLLNLERMTFLPGEGEDNSDGLLAVTAAGGAGVASTRGEDTDTSHTRRGLLTFLGALLAAAAVADPASAQDEDELVTLNIAEFEIAEPIDTPVSVAVLDTVDAVLPTTAEILIDQSEARVGEIADGGESVVLNQEPGTVSIYVRDTRGRIAQLLAWAKSFLPEDTSLTYMRELEQPASEYETDSFVRLSSHPAIVEPVRESNGDRTVLTIGNTEIPHGDGDTDSEAGVWNLLDDALVYEAGENPPAATEWTIETRLSAWQAFRA</sequence>